<evidence type="ECO:0000256" key="1">
    <source>
        <dbReference type="SAM" id="MobiDB-lite"/>
    </source>
</evidence>
<evidence type="ECO:0000313" key="3">
    <source>
        <dbReference type="Proteomes" id="UP000517547"/>
    </source>
</evidence>
<accession>A0A7Y8CCQ6</accession>
<reference evidence="2 3" key="1">
    <citation type="submission" date="2020-04" db="EMBL/GenBank/DDBJ databases">
        <title>Molecular characterization of pseudomonads from Agaricus bisporus reveal novel blotch 2 pathogens in Western Europe.</title>
        <authorList>
            <person name="Taparia T."/>
            <person name="Krijger M."/>
            <person name="Haynes E."/>
            <person name="Elpinstone J.G."/>
            <person name="Noble R."/>
            <person name="Van Der Wolf J."/>
        </authorList>
    </citation>
    <scope>NUCLEOTIDE SEQUENCE [LARGE SCALE GENOMIC DNA]</scope>
    <source>
        <strain evidence="2 3">IPO3738</strain>
    </source>
</reference>
<evidence type="ECO:0008006" key="4">
    <source>
        <dbReference type="Google" id="ProtNLM"/>
    </source>
</evidence>
<feature type="region of interest" description="Disordered" evidence="1">
    <location>
        <begin position="282"/>
        <end position="308"/>
    </location>
</feature>
<dbReference type="AlphaFoldDB" id="A0A7Y8CCQ6"/>
<dbReference type="Proteomes" id="UP000517547">
    <property type="component" value="Unassembled WGS sequence"/>
</dbReference>
<sequence>MEVLQRCVVGSFCVGLAACGASHPKPGIVAQNWSENTEQLGIKAIYPPRANMEVGDLYIVRSAKSGTDLKTEDYVHSSIWFDRIDLKKELVGKASSIHFTSAVKVTDGSGKETTAWQTPALNITEGSTTTKINNLVAFPGFTFASLAESEIGVNVASSAFGAAFGGGRKSAYTVAYSVPAAETYGVPYLAAKKAFKGYTQLELTELEKAAKALILPPSSKRTGTTPVLVLITELYFARALDVVVSSSEAANAQFSALTLSMVELSEKKSAIEEKLLALKNRQTPAPQGTALAGDGTPPAPGGTGAQSEADKRIELQLQAELQQVNAQMNAKASQIAPNMPGVTGSVVRSSASSVTLRQAFDVPVAIGYKGIRFSIPELAPVPGDTDTPALVVPLTVSQAK</sequence>
<comment type="caution">
    <text evidence="2">The sequence shown here is derived from an EMBL/GenBank/DDBJ whole genome shotgun (WGS) entry which is preliminary data.</text>
</comment>
<evidence type="ECO:0000313" key="2">
    <source>
        <dbReference type="EMBL" id="NWC13166.1"/>
    </source>
</evidence>
<dbReference type="RefSeq" id="WP_146049224.1">
    <property type="nucleotide sequence ID" value="NZ_JACAQE010000002.1"/>
</dbReference>
<protein>
    <recommendedName>
        <fullName evidence="4">Lipoprotein</fullName>
    </recommendedName>
</protein>
<dbReference type="PROSITE" id="PS51257">
    <property type="entry name" value="PROKAR_LIPOPROTEIN"/>
    <property type="match status" value="1"/>
</dbReference>
<dbReference type="EMBL" id="JACAQE010000002">
    <property type="protein sequence ID" value="NWC13166.1"/>
    <property type="molecule type" value="Genomic_DNA"/>
</dbReference>
<gene>
    <name evidence="2" type="ORF">HX845_05920</name>
</gene>
<proteinExistence type="predicted"/>
<name>A0A7Y8CCQ6_9PSED</name>
<organism evidence="2 3">
    <name type="scientific">Pseudomonas gingeri</name>
    <dbReference type="NCBI Taxonomy" id="117681"/>
    <lineage>
        <taxon>Bacteria</taxon>
        <taxon>Pseudomonadati</taxon>
        <taxon>Pseudomonadota</taxon>
        <taxon>Gammaproteobacteria</taxon>
        <taxon>Pseudomonadales</taxon>
        <taxon>Pseudomonadaceae</taxon>
        <taxon>Pseudomonas</taxon>
    </lineage>
</organism>